<dbReference type="PANTHER" id="PTHR43245:SF51">
    <property type="entry name" value="SHORT CHAIN DEHYDROGENASE_REDUCTASE FAMILY 42E, MEMBER 2"/>
    <property type="match status" value="1"/>
</dbReference>
<organism evidence="2 3">
    <name type="scientific">Streptomyces niveiscabiei</name>
    <dbReference type="NCBI Taxonomy" id="164115"/>
    <lineage>
        <taxon>Bacteria</taxon>
        <taxon>Bacillati</taxon>
        <taxon>Actinomycetota</taxon>
        <taxon>Actinomycetes</taxon>
        <taxon>Kitasatosporales</taxon>
        <taxon>Streptomycetaceae</taxon>
        <taxon>Streptomyces</taxon>
    </lineage>
</organism>
<comment type="caution">
    <text evidence="2">The sequence shown here is derived from an EMBL/GenBank/DDBJ whole genome shotgun (WGS) entry which is preliminary data.</text>
</comment>
<accession>A0ABW9HXM6</accession>
<gene>
    <name evidence="2" type="ORF">ACKI18_22580</name>
</gene>
<dbReference type="RefSeq" id="WP_409123847.1">
    <property type="nucleotide sequence ID" value="NZ_JBJVNI010000012.1"/>
</dbReference>
<dbReference type="InterPro" id="IPR050177">
    <property type="entry name" value="Lipid_A_modif_metabolic_enz"/>
</dbReference>
<dbReference type="PANTHER" id="PTHR43245">
    <property type="entry name" value="BIFUNCTIONAL POLYMYXIN RESISTANCE PROTEIN ARNA"/>
    <property type="match status" value="1"/>
</dbReference>
<reference evidence="2 3" key="1">
    <citation type="submission" date="2024-12" db="EMBL/GenBank/DDBJ databases">
        <title>Forecasting of Potato common scab and diversities of Pathogenic streptomyces spp. in china.</title>
        <authorList>
            <person name="Handique U."/>
            <person name="Wu J."/>
        </authorList>
    </citation>
    <scope>NUCLEOTIDE SEQUENCE [LARGE SCALE GENOMIC DNA]</scope>
    <source>
        <strain evidence="2 3">ZRIMU1530</strain>
    </source>
</reference>
<evidence type="ECO:0000313" key="3">
    <source>
        <dbReference type="Proteomes" id="UP001631957"/>
    </source>
</evidence>
<protein>
    <submittedName>
        <fullName evidence="2">SDR family oxidoreductase</fullName>
    </submittedName>
</protein>
<keyword evidence="3" id="KW-1185">Reference proteome</keyword>
<dbReference type="SUPFAM" id="SSF51735">
    <property type="entry name" value="NAD(P)-binding Rossmann-fold domains"/>
    <property type="match status" value="1"/>
</dbReference>
<feature type="domain" description="Thioester reductase (TE)" evidence="1">
    <location>
        <begin position="7"/>
        <end position="240"/>
    </location>
</feature>
<dbReference type="Gene3D" id="3.40.50.720">
    <property type="entry name" value="NAD(P)-binding Rossmann-like Domain"/>
    <property type="match status" value="1"/>
</dbReference>
<evidence type="ECO:0000313" key="2">
    <source>
        <dbReference type="EMBL" id="MFM9611487.1"/>
    </source>
</evidence>
<dbReference type="InterPro" id="IPR013120">
    <property type="entry name" value="FAR_NAD-bd"/>
</dbReference>
<dbReference type="Proteomes" id="UP001631957">
    <property type="component" value="Unassembled WGS sequence"/>
</dbReference>
<proteinExistence type="predicted"/>
<dbReference type="EMBL" id="JBJVNI010000012">
    <property type="protein sequence ID" value="MFM9611487.1"/>
    <property type="molecule type" value="Genomic_DNA"/>
</dbReference>
<name>A0ABW9HXM6_9ACTN</name>
<evidence type="ECO:0000259" key="1">
    <source>
        <dbReference type="Pfam" id="PF07993"/>
    </source>
</evidence>
<sequence>MSTTHLITGSTGLIGAALLLRLAEHTDDEFVCLVRAPGARLHDTLRRAASAYAVQPGVLAGALRRTRIVEGDLATPFPLRTAARVEVWHSAAVLHFRRSTWRTTFRTNVHGTRRMLELARAVDAVGFNYLSTAYVAGTATGAIGEVPASPSTARTPYELSKIAAERMLLEVRDMPVRVLRPSVVVGHSETLAYPGTPSGAYKIQQLIAAYYRAVPPTVRPGVRALPDEPFDIVPVDHVVAEAHELSDLGTTGIHHLTNPTPPPTGALLTALFTNCQAPPPTYTSGDPLLNMALAPYLPYLNNPQHFTRTRPGTPWTPDHETLRAMFRPFVVRPAPIPA</sequence>
<dbReference type="InterPro" id="IPR036291">
    <property type="entry name" value="NAD(P)-bd_dom_sf"/>
</dbReference>
<dbReference type="Pfam" id="PF07993">
    <property type="entry name" value="NAD_binding_4"/>
    <property type="match status" value="1"/>
</dbReference>